<dbReference type="RefSeq" id="WP_153429597.1">
    <property type="nucleotide sequence ID" value="NZ_WIWJ01000014.1"/>
</dbReference>
<dbReference type="PANTHER" id="PTHR12526:SF627">
    <property type="entry name" value="D-RHAMNOSYLTRANSFERASE WBPZ"/>
    <property type="match status" value="1"/>
</dbReference>
<name>A0A7X2BI43_9PSED</name>
<dbReference type="GO" id="GO:1901135">
    <property type="term" value="P:carbohydrate derivative metabolic process"/>
    <property type="evidence" value="ECO:0007669"/>
    <property type="project" value="UniProtKB-ARBA"/>
</dbReference>
<dbReference type="Proteomes" id="UP000441404">
    <property type="component" value="Unassembled WGS sequence"/>
</dbReference>
<dbReference type="EMBL" id="WIWJ01000014">
    <property type="protein sequence ID" value="MQT47011.1"/>
    <property type="molecule type" value="Genomic_DNA"/>
</dbReference>
<dbReference type="SUPFAM" id="SSF53756">
    <property type="entry name" value="UDP-Glycosyltransferase/glycogen phosphorylase"/>
    <property type="match status" value="1"/>
</dbReference>
<protein>
    <submittedName>
        <fullName evidence="3">Glycosyltransferase</fullName>
    </submittedName>
</protein>
<dbReference type="Pfam" id="PF13439">
    <property type="entry name" value="Glyco_transf_4"/>
    <property type="match status" value="1"/>
</dbReference>
<feature type="domain" description="Glycosyl transferase family 1" evidence="1">
    <location>
        <begin position="178"/>
        <end position="342"/>
    </location>
</feature>
<dbReference type="InterPro" id="IPR028098">
    <property type="entry name" value="Glyco_trans_4-like_N"/>
</dbReference>
<comment type="caution">
    <text evidence="3">The sequence shown here is derived from an EMBL/GenBank/DDBJ whole genome shotgun (WGS) entry which is preliminary data.</text>
</comment>
<dbReference type="PANTHER" id="PTHR12526">
    <property type="entry name" value="GLYCOSYLTRANSFERASE"/>
    <property type="match status" value="1"/>
</dbReference>
<dbReference type="InterPro" id="IPR001296">
    <property type="entry name" value="Glyco_trans_1"/>
</dbReference>
<reference evidence="3 4" key="1">
    <citation type="submission" date="2019-10" db="EMBL/GenBank/DDBJ databases">
        <title>Evaluation of single-gene subtyping targets for Pseudomonas.</title>
        <authorList>
            <person name="Reichler S.J."/>
            <person name="Orsi R.H."/>
            <person name="Wiedmann M."/>
            <person name="Martin N.H."/>
            <person name="Murphy S.I."/>
        </authorList>
    </citation>
    <scope>NUCLEOTIDE SEQUENCE [LARGE SCALE GENOMIC DNA]</scope>
    <source>
        <strain evidence="3 4">FSL R10-3257</strain>
    </source>
</reference>
<feature type="domain" description="Glycosyltransferase subfamily 4-like N-terminal" evidence="2">
    <location>
        <begin position="12"/>
        <end position="167"/>
    </location>
</feature>
<evidence type="ECO:0000313" key="4">
    <source>
        <dbReference type="Proteomes" id="UP000441404"/>
    </source>
</evidence>
<proteinExistence type="predicted"/>
<evidence type="ECO:0000259" key="2">
    <source>
        <dbReference type="Pfam" id="PF13439"/>
    </source>
</evidence>
<dbReference type="GO" id="GO:0016757">
    <property type="term" value="F:glycosyltransferase activity"/>
    <property type="evidence" value="ECO:0007669"/>
    <property type="project" value="InterPro"/>
</dbReference>
<dbReference type="Gene3D" id="3.40.50.2000">
    <property type="entry name" value="Glycogen Phosphorylase B"/>
    <property type="match status" value="2"/>
</dbReference>
<dbReference type="Pfam" id="PF00534">
    <property type="entry name" value="Glycos_transf_1"/>
    <property type="match status" value="1"/>
</dbReference>
<gene>
    <name evidence="3" type="ORF">GHO40_09780</name>
</gene>
<keyword evidence="3" id="KW-0808">Transferase</keyword>
<evidence type="ECO:0000259" key="1">
    <source>
        <dbReference type="Pfam" id="PF00534"/>
    </source>
</evidence>
<accession>A0A7X2BI43</accession>
<organism evidence="3 4">
    <name type="scientific">Pseudomonas helleri</name>
    <dbReference type="NCBI Taxonomy" id="1608996"/>
    <lineage>
        <taxon>Bacteria</taxon>
        <taxon>Pseudomonadati</taxon>
        <taxon>Pseudomonadota</taxon>
        <taxon>Gammaproteobacteria</taxon>
        <taxon>Pseudomonadales</taxon>
        <taxon>Pseudomonadaceae</taxon>
        <taxon>Pseudomonas</taxon>
    </lineage>
</organism>
<sequence>MKVLYLITGLGVGGAERQVLDLADRLYEQGHIVKICYLTGPVLLRPNHEEIELVGLELEKTISGFIKGALKLRSVIKAYDPDVVHAHMVHANLLSRVVRLVCPIKKLINTAHSTNEGGKLRMLAYRLTHSLTDAMTNVTLEAVKVFEQKKAAPPGGIFEVSNGIDTTLYRPDKVSGQRLRDVNGIADEDKLIVAVGRLEAAKDYENLINAFGQLSEDFTDTKLWIVGEGSERQKLTDLVIQLNLSNKITFLGVRSDVANIYNAADLYVLSSAWEGFGLVVAEAMASERVVVVTDCGGVKEVVGECGYLVPAQNSLALKNAITNALDISNAEAENMGRLARKRIVDNYSIDKIVGVWLDVYRA</sequence>
<dbReference type="AlphaFoldDB" id="A0A7X2BI43"/>
<evidence type="ECO:0000313" key="3">
    <source>
        <dbReference type="EMBL" id="MQT47011.1"/>
    </source>
</evidence>